<dbReference type="Proteomes" id="UP000268192">
    <property type="component" value="Chromosome"/>
</dbReference>
<dbReference type="EMBL" id="CP032509">
    <property type="protein sequence ID" value="AZN70463.1"/>
    <property type="molecule type" value="Genomic_DNA"/>
</dbReference>
<gene>
    <name evidence="2" type="ORF">D5400_03505</name>
</gene>
<evidence type="ECO:0000256" key="1">
    <source>
        <dbReference type="SAM" id="MobiDB-lite"/>
    </source>
</evidence>
<dbReference type="KEGG" id="abaw:D5400_03505"/>
<dbReference type="RefSeq" id="WP_126007688.1">
    <property type="nucleotide sequence ID" value="NZ_CP032509.1"/>
</dbReference>
<evidence type="ECO:0000313" key="3">
    <source>
        <dbReference type="Proteomes" id="UP000268192"/>
    </source>
</evidence>
<accession>A0A3Q8XNQ6</accession>
<name>A0A3Q8XNQ6_9HYPH</name>
<organism evidence="2 3">
    <name type="scientific">Georhizobium profundi</name>
    <dbReference type="NCBI Taxonomy" id="2341112"/>
    <lineage>
        <taxon>Bacteria</taxon>
        <taxon>Pseudomonadati</taxon>
        <taxon>Pseudomonadota</taxon>
        <taxon>Alphaproteobacteria</taxon>
        <taxon>Hyphomicrobiales</taxon>
        <taxon>Rhizobiaceae</taxon>
        <taxon>Georhizobium</taxon>
    </lineage>
</organism>
<evidence type="ECO:0000313" key="2">
    <source>
        <dbReference type="EMBL" id="AZN70463.1"/>
    </source>
</evidence>
<reference evidence="2 3" key="1">
    <citation type="submission" date="2018-09" db="EMBL/GenBank/DDBJ databases">
        <title>Marinorhizobium profundi gen. nov., sp. nov., isolated from a deep-sea sediment sample from the New Britain Trench and proposal of Marinorhizobiaceae fam. nov. in the order Rhizobiales of the class Alphaproteobacteria.</title>
        <authorList>
            <person name="Cao J."/>
        </authorList>
    </citation>
    <scope>NUCLEOTIDE SEQUENCE [LARGE SCALE GENOMIC DNA]</scope>
    <source>
        <strain evidence="2 3">WS11</strain>
    </source>
</reference>
<feature type="compositionally biased region" description="Basic residues" evidence="1">
    <location>
        <begin position="159"/>
        <end position="168"/>
    </location>
</feature>
<proteinExistence type="predicted"/>
<protein>
    <submittedName>
        <fullName evidence="2">Uncharacterized protein</fullName>
    </submittedName>
</protein>
<sequence>MLFVAQPPFVSMLSPDMLSSKARPGGQAMTECESDYELSMGYYMDVEDIWIGGRRCKEAVITYVAANGDECRVEGIKYVAPAHPKWAFSETDALAILEPAVEFLRDYKRRTGKRFEIVDERSLARVVAVWKRQKRVHASAGVKAVSGDDGPTTISMSRGHTKNAPRRAGRSEDSDYG</sequence>
<keyword evidence="3" id="KW-1185">Reference proteome</keyword>
<feature type="region of interest" description="Disordered" evidence="1">
    <location>
        <begin position="141"/>
        <end position="177"/>
    </location>
</feature>
<dbReference type="AlphaFoldDB" id="A0A3Q8XNQ6"/>